<feature type="transmembrane region" description="Helical" evidence="9">
    <location>
        <begin position="296"/>
        <end position="313"/>
    </location>
</feature>
<evidence type="ECO:0000259" key="11">
    <source>
        <dbReference type="PROSITE" id="PS51886"/>
    </source>
</evidence>
<keyword evidence="13" id="KW-1185">Reference proteome</keyword>
<feature type="transmembrane region" description="Helical" evidence="9">
    <location>
        <begin position="446"/>
        <end position="468"/>
    </location>
</feature>
<feature type="domain" description="Major facilitator superfamily (MFS) profile" evidence="10">
    <location>
        <begin position="24"/>
        <end position="472"/>
    </location>
</feature>
<dbReference type="Pfam" id="PF00083">
    <property type="entry name" value="Sugar_tr"/>
    <property type="match status" value="1"/>
</dbReference>
<dbReference type="PROSITE" id="PS50850">
    <property type="entry name" value="MFS"/>
    <property type="match status" value="1"/>
</dbReference>
<dbReference type="Proteomes" id="UP001159405">
    <property type="component" value="Unassembled WGS sequence"/>
</dbReference>
<dbReference type="Gene3D" id="1.20.1250.20">
    <property type="entry name" value="MFS general substrate transporter like domains"/>
    <property type="match status" value="1"/>
</dbReference>
<evidence type="ECO:0000256" key="3">
    <source>
        <dbReference type="ARBA" id="ARBA00009540"/>
    </source>
</evidence>
<dbReference type="PROSITE" id="PS51886">
    <property type="entry name" value="TLDC"/>
    <property type="match status" value="1"/>
</dbReference>
<evidence type="ECO:0000256" key="1">
    <source>
        <dbReference type="ARBA" id="ARBA00004141"/>
    </source>
</evidence>
<organism evidence="12 13">
    <name type="scientific">Porites lobata</name>
    <dbReference type="NCBI Taxonomy" id="104759"/>
    <lineage>
        <taxon>Eukaryota</taxon>
        <taxon>Metazoa</taxon>
        <taxon>Cnidaria</taxon>
        <taxon>Anthozoa</taxon>
        <taxon>Hexacorallia</taxon>
        <taxon>Scleractinia</taxon>
        <taxon>Fungiina</taxon>
        <taxon>Poritidae</taxon>
        <taxon>Porites</taxon>
    </lineage>
</organism>
<gene>
    <name evidence="12" type="ORF">PLOB_00017126</name>
</gene>
<evidence type="ECO:0000313" key="12">
    <source>
        <dbReference type="EMBL" id="CAH3175652.1"/>
    </source>
</evidence>
<dbReference type="InterPro" id="IPR036259">
    <property type="entry name" value="MFS_trans_sf"/>
</dbReference>
<dbReference type="EMBL" id="CALNXK010000203">
    <property type="protein sequence ID" value="CAH3175652.1"/>
    <property type="molecule type" value="Genomic_DNA"/>
</dbReference>
<feature type="transmembrane region" description="Helical" evidence="9">
    <location>
        <begin position="420"/>
        <end position="440"/>
    </location>
</feature>
<keyword evidence="7 9" id="KW-0472">Membrane</keyword>
<evidence type="ECO:0000256" key="9">
    <source>
        <dbReference type="SAM" id="Phobius"/>
    </source>
</evidence>
<evidence type="ECO:0000256" key="2">
    <source>
        <dbReference type="ARBA" id="ARBA00004173"/>
    </source>
</evidence>
<feature type="transmembrane region" description="Helical" evidence="9">
    <location>
        <begin position="21"/>
        <end position="41"/>
    </location>
</feature>
<evidence type="ECO:0000313" key="13">
    <source>
        <dbReference type="Proteomes" id="UP001159405"/>
    </source>
</evidence>
<name>A0ABN8RBW8_9CNID</name>
<dbReference type="InterPro" id="IPR005829">
    <property type="entry name" value="Sugar_transporter_CS"/>
</dbReference>
<keyword evidence="6" id="KW-0496">Mitochondrion</keyword>
<evidence type="ECO:0000256" key="4">
    <source>
        <dbReference type="ARBA" id="ARBA00022692"/>
    </source>
</evidence>
<feature type="transmembrane region" description="Helical" evidence="9">
    <location>
        <begin position="356"/>
        <end position="377"/>
    </location>
</feature>
<feature type="transmembrane region" description="Helical" evidence="9">
    <location>
        <begin position="120"/>
        <end position="138"/>
    </location>
</feature>
<dbReference type="InterPro" id="IPR005828">
    <property type="entry name" value="MFS_sugar_transport-like"/>
</dbReference>
<sequence>MANPSPVDSFFATFTGLKTILYRNISLLTVIIFPLAYQMIIVDFLSQEHKSGACNNTENCLMAMGTKDPKKNSSGIGGGTKTSPLFNTRHVLEMANYIGMMMGSIILCLVADAIGRLKTLFACLLIAFIGGLSSAFAFDSLINFAILRGVVGFAAGGAFPVLFILAAEYVNPKARAIVLSILWAATTLAIMSLAGVGYIVANRRNLMLSMTLPILLGILLLKILPESPRWVLLHSASSRCTSEAQGLLERAVTEDQRQTSKYRDFLSLWEKFYLPPKSGGTGCFTFLRLKEPRKTTIVLGFAWFALGMLYRGLNTSLIQLLSNFYANFAVRELVNLFGYAIFLVFVTWFDRRVCTVISMILAGTFCLIFSVASVAFLKAEHGTVVAVIQLIGRLCVMVSLSSLSLYSIELFPTVVRCSAMGLATSLAYVGAGLAPLIMTIERLPHPVLPLGIMACLCLTTGLLCHFLLPKTKGSTAETFEDGSELSRFKSWSPKTYRKIAKTSESGAHSLEMVENNVTDEDNDEFADLRQSWEVSFDRVSRASQWEMLTYEDAKRRSACSSTVEQSLDEESHLLTEEDIDKLSRHVPSSTWILVYSTNQHGMSLNMLYHRLRDLETPVLLVVNDQEGFVFGVFSPISPRMDASFCRFGKSYFFTCRPQFKIYPCRGRNSYYMTGDANGLAFGSSEGKFGLWLDSDLYHGRSTACETYDSEMLSATEDFICLGVEVWTFG</sequence>
<feature type="transmembrane region" description="Helical" evidence="9">
    <location>
        <begin position="206"/>
        <end position="224"/>
    </location>
</feature>
<dbReference type="PANTHER" id="PTHR23354">
    <property type="entry name" value="NUCLEOLAR PROTEIN 7/ESTROGEN RECEPTOR COACTIVATOR-RELATED"/>
    <property type="match status" value="1"/>
</dbReference>
<evidence type="ECO:0000256" key="8">
    <source>
        <dbReference type="ARBA" id="ARBA00040604"/>
    </source>
</evidence>
<dbReference type="SMART" id="SM00584">
    <property type="entry name" value="TLDc"/>
    <property type="match status" value="1"/>
</dbReference>
<keyword evidence="4 9" id="KW-0812">Transmembrane</keyword>
<comment type="caution">
    <text evidence="12">The sequence shown here is derived from an EMBL/GenBank/DDBJ whole genome shotgun (WGS) entry which is preliminary data.</text>
</comment>
<comment type="subcellular location">
    <subcellularLocation>
        <location evidence="1">Membrane</location>
        <topology evidence="1">Multi-pass membrane protein</topology>
    </subcellularLocation>
    <subcellularLocation>
        <location evidence="2">Mitochondrion</location>
    </subcellularLocation>
</comment>
<comment type="similarity">
    <text evidence="3">Belongs to the OXR1 family.</text>
</comment>
<feature type="transmembrane region" description="Helical" evidence="9">
    <location>
        <begin position="177"/>
        <end position="200"/>
    </location>
</feature>
<dbReference type="SUPFAM" id="SSF103473">
    <property type="entry name" value="MFS general substrate transporter"/>
    <property type="match status" value="1"/>
</dbReference>
<evidence type="ECO:0000256" key="7">
    <source>
        <dbReference type="ARBA" id="ARBA00023136"/>
    </source>
</evidence>
<reference evidence="12 13" key="1">
    <citation type="submission" date="2022-05" db="EMBL/GenBank/DDBJ databases">
        <authorList>
            <consortium name="Genoscope - CEA"/>
            <person name="William W."/>
        </authorList>
    </citation>
    <scope>NUCLEOTIDE SEQUENCE [LARGE SCALE GENOMIC DNA]</scope>
</reference>
<feature type="domain" description="TLDc" evidence="11">
    <location>
        <begin position="565"/>
        <end position="729"/>
    </location>
</feature>
<evidence type="ECO:0000256" key="5">
    <source>
        <dbReference type="ARBA" id="ARBA00022989"/>
    </source>
</evidence>
<dbReference type="InterPro" id="IPR006571">
    <property type="entry name" value="TLDc_dom"/>
</dbReference>
<proteinExistence type="inferred from homology"/>
<feature type="transmembrane region" description="Helical" evidence="9">
    <location>
        <begin position="144"/>
        <end position="165"/>
    </location>
</feature>
<accession>A0ABN8RBW8</accession>
<protein>
    <recommendedName>
        <fullName evidence="8">Oxidation resistance protein 1</fullName>
    </recommendedName>
</protein>
<feature type="transmembrane region" description="Helical" evidence="9">
    <location>
        <begin position="333"/>
        <end position="349"/>
    </location>
</feature>
<feature type="transmembrane region" description="Helical" evidence="9">
    <location>
        <begin position="94"/>
        <end position="113"/>
    </location>
</feature>
<evidence type="ECO:0000259" key="10">
    <source>
        <dbReference type="PROSITE" id="PS50850"/>
    </source>
</evidence>
<dbReference type="Pfam" id="PF07534">
    <property type="entry name" value="TLD"/>
    <property type="match status" value="1"/>
</dbReference>
<dbReference type="PROSITE" id="PS00217">
    <property type="entry name" value="SUGAR_TRANSPORT_2"/>
    <property type="match status" value="1"/>
</dbReference>
<dbReference type="InterPro" id="IPR020846">
    <property type="entry name" value="MFS_dom"/>
</dbReference>
<dbReference type="PANTHER" id="PTHR23354:SF62">
    <property type="entry name" value="MUSTARD, ISOFORM V"/>
    <property type="match status" value="1"/>
</dbReference>
<keyword evidence="5 9" id="KW-1133">Transmembrane helix</keyword>
<evidence type="ECO:0000256" key="6">
    <source>
        <dbReference type="ARBA" id="ARBA00023128"/>
    </source>
</evidence>
<feature type="transmembrane region" description="Helical" evidence="9">
    <location>
        <begin position="383"/>
        <end position="408"/>
    </location>
</feature>